<name>A0ABU7DNG3_9TELE</name>
<keyword evidence="2" id="KW-1185">Reference proteome</keyword>
<dbReference type="EMBL" id="JAHUTJ010033034">
    <property type="protein sequence ID" value="MED6276638.1"/>
    <property type="molecule type" value="Genomic_DNA"/>
</dbReference>
<sequence>MVSLLLAATPQRTLLTTVPLIFEDSDELSALSAALLSTCHHLYVNVFTCILCPVNHHLNVGVAGVGTFSFFFLVRDSKNSSMSIEAYSEVNPYQCIVLTKVHFLSFSQVDPFIVLLFRQAHSGQQ</sequence>
<comment type="caution">
    <text evidence="1">The sequence shown here is derived from an EMBL/GenBank/DDBJ whole genome shotgun (WGS) entry which is preliminary data.</text>
</comment>
<reference evidence="1 2" key="1">
    <citation type="submission" date="2021-06" db="EMBL/GenBank/DDBJ databases">
        <authorList>
            <person name="Palmer J.M."/>
        </authorList>
    </citation>
    <scope>NUCLEOTIDE SEQUENCE [LARGE SCALE GENOMIC DNA]</scope>
    <source>
        <strain evidence="1 2">CL_MEX2019</strain>
        <tissue evidence="1">Muscle</tissue>
    </source>
</reference>
<organism evidence="1 2">
    <name type="scientific">Characodon lateralis</name>
    <dbReference type="NCBI Taxonomy" id="208331"/>
    <lineage>
        <taxon>Eukaryota</taxon>
        <taxon>Metazoa</taxon>
        <taxon>Chordata</taxon>
        <taxon>Craniata</taxon>
        <taxon>Vertebrata</taxon>
        <taxon>Euteleostomi</taxon>
        <taxon>Actinopterygii</taxon>
        <taxon>Neopterygii</taxon>
        <taxon>Teleostei</taxon>
        <taxon>Neoteleostei</taxon>
        <taxon>Acanthomorphata</taxon>
        <taxon>Ovalentaria</taxon>
        <taxon>Atherinomorphae</taxon>
        <taxon>Cyprinodontiformes</taxon>
        <taxon>Goodeidae</taxon>
        <taxon>Characodon</taxon>
    </lineage>
</organism>
<evidence type="ECO:0000313" key="1">
    <source>
        <dbReference type="EMBL" id="MED6276638.1"/>
    </source>
</evidence>
<protein>
    <submittedName>
        <fullName evidence="1">Uncharacterized protein</fullName>
    </submittedName>
</protein>
<evidence type="ECO:0000313" key="2">
    <source>
        <dbReference type="Proteomes" id="UP001352852"/>
    </source>
</evidence>
<dbReference type="Proteomes" id="UP001352852">
    <property type="component" value="Unassembled WGS sequence"/>
</dbReference>
<gene>
    <name evidence="1" type="ORF">CHARACLAT_005076</name>
</gene>
<accession>A0ABU7DNG3</accession>
<proteinExistence type="predicted"/>